<dbReference type="EMBL" id="CAKOFQ010007312">
    <property type="protein sequence ID" value="CAH1998047.1"/>
    <property type="molecule type" value="Genomic_DNA"/>
</dbReference>
<dbReference type="Proteomes" id="UP001152888">
    <property type="component" value="Unassembled WGS sequence"/>
</dbReference>
<proteinExistence type="predicted"/>
<evidence type="ECO:0000313" key="2">
    <source>
        <dbReference type="Proteomes" id="UP001152888"/>
    </source>
</evidence>
<evidence type="ECO:0000313" key="1">
    <source>
        <dbReference type="EMBL" id="CAH1998047.1"/>
    </source>
</evidence>
<organism evidence="1 2">
    <name type="scientific">Acanthoscelides obtectus</name>
    <name type="common">Bean weevil</name>
    <name type="synonym">Bruchus obtectus</name>
    <dbReference type="NCBI Taxonomy" id="200917"/>
    <lineage>
        <taxon>Eukaryota</taxon>
        <taxon>Metazoa</taxon>
        <taxon>Ecdysozoa</taxon>
        <taxon>Arthropoda</taxon>
        <taxon>Hexapoda</taxon>
        <taxon>Insecta</taxon>
        <taxon>Pterygota</taxon>
        <taxon>Neoptera</taxon>
        <taxon>Endopterygota</taxon>
        <taxon>Coleoptera</taxon>
        <taxon>Polyphaga</taxon>
        <taxon>Cucujiformia</taxon>
        <taxon>Chrysomeloidea</taxon>
        <taxon>Chrysomelidae</taxon>
        <taxon>Bruchinae</taxon>
        <taxon>Bruchini</taxon>
        <taxon>Acanthoscelides</taxon>
    </lineage>
</organism>
<name>A0A9P0LM10_ACAOB</name>
<accession>A0A9P0LM10</accession>
<dbReference type="AlphaFoldDB" id="A0A9P0LM10"/>
<reference evidence="1" key="1">
    <citation type="submission" date="2022-03" db="EMBL/GenBank/DDBJ databases">
        <authorList>
            <person name="Sayadi A."/>
        </authorList>
    </citation>
    <scope>NUCLEOTIDE SEQUENCE</scope>
</reference>
<dbReference type="OrthoDB" id="7268531at2759"/>
<protein>
    <submittedName>
        <fullName evidence="1">Uncharacterized protein</fullName>
    </submittedName>
</protein>
<gene>
    <name evidence="1" type="ORF">ACAOBT_LOCUS24110</name>
</gene>
<sequence>MEEATVAPRTSDIPKNGLLRKCFLSLVDRKILYLEIEELNTILNNELMMNTKNLDSDLTDVLPYILCYYIKHWPGWQRSKEYFSGKLHFKDWYDKFKQYIVLKMNYAIRNAYPAAMKMESEEMKAKLEKCITRGSQTDYLSTKGTSPCSIVINCSSNAVNTLVFTDSEENISVTFPLLTDNIVIKKHPPLKWPDIHLRDLVNWPYVTVKFISPEFSFERKNCGTFQRYLAFANMQFPSFKQDYIEEVSIIDENSPRFCYTAKLLGKYVTEYINVLETVGEATRAEINIIAILFDEFLKDIEEMGMNNTMASNSSVVFNIGRNHYSRTKKITKGNTAMTGMKAEVNYCEMFIPKMATSLFYFTPFQDTKANDVSFVYLNEFKNNVRTDVQELFPKVNYKCEFCNIQHTTPMNMLAHLTQMHSMEPNFICPKCTKPLRVPNLVHSRWKHECTGK</sequence>
<comment type="caution">
    <text evidence="1">The sequence shown here is derived from an EMBL/GenBank/DDBJ whole genome shotgun (WGS) entry which is preliminary data.</text>
</comment>
<keyword evidence="2" id="KW-1185">Reference proteome</keyword>